<sequence length="237" mass="26236">MKINIPQPCSENWTEMSSSTSGRFCTSCQKEVIDFTLHVDNEIVASLNQLNGKICGRFTNDQLDRTLLKNKSTSVNFTSFLSILGSIFLFHSPPTKAAIKPSQLIQILPSSNDNLKKITPKVADSLKHIRGKVIDSDNYNNNISGVAVLIKGTNIETHTDENGEFTLVIPDTISLNAIILFKYIGFAQKELPLKAFTTDMEVVEMRPTTLAMGEVVVTPIVKKATFWGKIKRAFGVN</sequence>
<keyword evidence="2" id="KW-1185">Reference proteome</keyword>
<dbReference type="Proteomes" id="UP000315971">
    <property type="component" value="Unassembled WGS sequence"/>
</dbReference>
<evidence type="ECO:0000313" key="1">
    <source>
        <dbReference type="EMBL" id="SMO82294.1"/>
    </source>
</evidence>
<dbReference type="Gene3D" id="2.60.40.1120">
    <property type="entry name" value="Carboxypeptidase-like, regulatory domain"/>
    <property type="match status" value="1"/>
</dbReference>
<evidence type="ECO:0000313" key="2">
    <source>
        <dbReference type="Proteomes" id="UP000315971"/>
    </source>
</evidence>
<name>A0A521EEF2_9SPHI</name>
<accession>A0A521EEF2</accession>
<organism evidence="1 2">
    <name type="scientific">Solitalea koreensis</name>
    <dbReference type="NCBI Taxonomy" id="543615"/>
    <lineage>
        <taxon>Bacteria</taxon>
        <taxon>Pseudomonadati</taxon>
        <taxon>Bacteroidota</taxon>
        <taxon>Sphingobacteriia</taxon>
        <taxon>Sphingobacteriales</taxon>
        <taxon>Sphingobacteriaceae</taxon>
        <taxon>Solitalea</taxon>
    </lineage>
</organism>
<gene>
    <name evidence="1" type="ORF">SAMN06265350_1146</name>
</gene>
<dbReference type="SUPFAM" id="SSF49464">
    <property type="entry name" value="Carboxypeptidase regulatory domain-like"/>
    <property type="match status" value="1"/>
</dbReference>
<protein>
    <submittedName>
        <fullName evidence="1">CarboxypepD_reg-like domain-containing protein</fullName>
    </submittedName>
</protein>
<reference evidence="1 2" key="1">
    <citation type="submission" date="2017-05" db="EMBL/GenBank/DDBJ databases">
        <authorList>
            <person name="Varghese N."/>
            <person name="Submissions S."/>
        </authorList>
    </citation>
    <scope>NUCLEOTIDE SEQUENCE [LARGE SCALE GENOMIC DNA]</scope>
    <source>
        <strain evidence="1 2">DSM 21342</strain>
    </source>
</reference>
<dbReference type="InterPro" id="IPR008969">
    <property type="entry name" value="CarboxyPept-like_regulatory"/>
</dbReference>
<dbReference type="RefSeq" id="WP_185955296.1">
    <property type="nucleotide sequence ID" value="NZ_FXSZ01000014.1"/>
</dbReference>
<dbReference type="AlphaFoldDB" id="A0A521EEF2"/>
<dbReference type="EMBL" id="FXSZ01000014">
    <property type="protein sequence ID" value="SMO82294.1"/>
    <property type="molecule type" value="Genomic_DNA"/>
</dbReference>
<dbReference type="Pfam" id="PF13715">
    <property type="entry name" value="CarbopepD_reg_2"/>
    <property type="match status" value="1"/>
</dbReference>
<proteinExistence type="predicted"/>